<evidence type="ECO:0000313" key="1">
    <source>
        <dbReference type="EMBL" id="QID05756.1"/>
    </source>
</evidence>
<dbReference type="EMBL" id="MN175499">
    <property type="protein sequence ID" value="QID05756.1"/>
    <property type="molecule type" value="Genomic_DNA"/>
</dbReference>
<name>A0A6G6ABI7_9VIRU</name>
<accession>A0A6G6ABI7</accession>
<protein>
    <submittedName>
        <fullName evidence="1">Uncharacterized protein</fullName>
    </submittedName>
</protein>
<sequence length="127" mass="15266">MESTTENFLELIIEKEHVRVLKYIMDVISSKPFCKIVFDSTTCEENKCVIYFYPFNENKNYDFCINLDFIKLRHFKCKIPKLSIVTNLELLSERIHEININDPMILYIKDPNSQIFIYNLDENNNHY</sequence>
<proteinExistence type="predicted"/>
<organism evidence="1">
    <name type="scientific">Borely moumouvirus</name>
    <dbReference type="NCBI Taxonomy" id="2712067"/>
    <lineage>
        <taxon>Viruses</taxon>
        <taxon>Varidnaviria</taxon>
        <taxon>Bamfordvirae</taxon>
        <taxon>Nucleocytoviricota</taxon>
        <taxon>Megaviricetes</taxon>
        <taxon>Imitervirales</taxon>
        <taxon>Mimiviridae</taxon>
        <taxon>Megamimivirinae</taxon>
        <taxon>Moumouvirus</taxon>
    </lineage>
</organism>
<reference evidence="1" key="1">
    <citation type="submission" date="2019-07" db="EMBL/GenBank/DDBJ databases">
        <title>The discovery of a new lineage B mimivirus raises questions about particles surface fibrils.</title>
        <authorList>
            <person name="Silva L.K.S."/>
            <person name="Rodrigues R.A.L."/>
            <person name="Andrade A.C.S.P."/>
            <person name="Hikida H."/>
            <person name="Andreani J."/>
            <person name="Levasseur A."/>
            <person name="La Scola B."/>
            <person name="Abrahao J.S."/>
        </authorList>
    </citation>
    <scope>NUCLEOTIDE SEQUENCE</scope>
    <source>
        <strain evidence="1">B60</strain>
    </source>
</reference>